<dbReference type="AlphaFoldDB" id="A0A2A2SGE6"/>
<keyword evidence="3" id="KW-1185">Reference proteome</keyword>
<evidence type="ECO:0000313" key="2">
    <source>
        <dbReference type="EMBL" id="PAX08091.1"/>
    </source>
</evidence>
<dbReference type="EMBL" id="NSLI01000003">
    <property type="protein sequence ID" value="PAX08091.1"/>
    <property type="molecule type" value="Genomic_DNA"/>
</dbReference>
<evidence type="ECO:0000256" key="1">
    <source>
        <dbReference type="SAM" id="MobiDB-lite"/>
    </source>
</evidence>
<feature type="compositionally biased region" description="Basic and acidic residues" evidence="1">
    <location>
        <begin position="1"/>
        <end position="11"/>
    </location>
</feature>
<sequence length="72" mass="7463">MTTSKHDKSTEGDTPFQNDLDRNPGIGQSGGAFATGEDPDELMADNTEEGDVENDAGPNGEAIPGKLGRTNA</sequence>
<feature type="compositionally biased region" description="Acidic residues" evidence="1">
    <location>
        <begin position="37"/>
        <end position="54"/>
    </location>
</feature>
<reference evidence="3" key="1">
    <citation type="submission" date="2017-09" db="EMBL/GenBank/DDBJ databases">
        <authorList>
            <person name="Feng G."/>
            <person name="Zhu H."/>
        </authorList>
    </citation>
    <scope>NUCLEOTIDE SEQUENCE [LARGE SCALE GENOMIC DNA]</scope>
    <source>
        <strain evidence="3">1PNM-20</strain>
    </source>
</reference>
<comment type="caution">
    <text evidence="2">The sequence shown here is derived from an EMBL/GenBank/DDBJ whole genome shotgun (WGS) entry which is preliminary data.</text>
</comment>
<dbReference type="RefSeq" id="WP_095998333.1">
    <property type="nucleotide sequence ID" value="NZ_NSLI01000003.1"/>
</dbReference>
<dbReference type="OrthoDB" id="7210750at2"/>
<dbReference type="Proteomes" id="UP000218151">
    <property type="component" value="Unassembled WGS sequence"/>
</dbReference>
<accession>A0A2A2SGE6</accession>
<organism evidence="2 3">
    <name type="scientific">Sphingomonas lenta</name>
    <dbReference type="NCBI Taxonomy" id="1141887"/>
    <lineage>
        <taxon>Bacteria</taxon>
        <taxon>Pseudomonadati</taxon>
        <taxon>Pseudomonadota</taxon>
        <taxon>Alphaproteobacteria</taxon>
        <taxon>Sphingomonadales</taxon>
        <taxon>Sphingomonadaceae</taxon>
        <taxon>Sphingomonas</taxon>
    </lineage>
</organism>
<gene>
    <name evidence="2" type="ORF">CKY28_10915</name>
</gene>
<evidence type="ECO:0000313" key="3">
    <source>
        <dbReference type="Proteomes" id="UP000218151"/>
    </source>
</evidence>
<name>A0A2A2SGE6_9SPHN</name>
<proteinExistence type="predicted"/>
<protein>
    <submittedName>
        <fullName evidence="2">Uncharacterized protein</fullName>
    </submittedName>
</protein>
<feature type="region of interest" description="Disordered" evidence="1">
    <location>
        <begin position="1"/>
        <end position="72"/>
    </location>
</feature>